<feature type="region of interest" description="Disordered" evidence="1">
    <location>
        <begin position="240"/>
        <end position="262"/>
    </location>
</feature>
<dbReference type="RefSeq" id="XP_004829006.1">
    <property type="nucleotide sequence ID" value="XM_004828949.1"/>
</dbReference>
<dbReference type="OrthoDB" id="341730at2759"/>
<dbReference type="eggNOG" id="ENOG502QX7N">
    <property type="taxonomic scope" value="Eukaryota"/>
</dbReference>
<dbReference type="VEuPathDB" id="PiroplasmaDB:BEWA_021880"/>
<keyword evidence="5" id="KW-1185">Reference proteome</keyword>
<evidence type="ECO:0000313" key="5">
    <source>
        <dbReference type="Proteomes" id="UP000031512"/>
    </source>
</evidence>
<feature type="compositionally biased region" description="Polar residues" evidence="1">
    <location>
        <begin position="244"/>
        <end position="255"/>
    </location>
</feature>
<dbReference type="STRING" id="1537102.L0AUX1"/>
<evidence type="ECO:0000256" key="1">
    <source>
        <dbReference type="SAM" id="MobiDB-lite"/>
    </source>
</evidence>
<protein>
    <submittedName>
        <fullName evidence="4">DNA replication factor CDT1 like family member protein</fullName>
    </submittedName>
</protein>
<organism evidence="4 5">
    <name type="scientific">Theileria equi strain WA</name>
    <dbReference type="NCBI Taxonomy" id="1537102"/>
    <lineage>
        <taxon>Eukaryota</taxon>
        <taxon>Sar</taxon>
        <taxon>Alveolata</taxon>
        <taxon>Apicomplexa</taxon>
        <taxon>Aconoidasida</taxon>
        <taxon>Piroplasmida</taxon>
        <taxon>Theileriidae</taxon>
        <taxon>Theileria</taxon>
    </lineage>
</organism>
<dbReference type="KEGG" id="beq:BEWA_021850"/>
<dbReference type="AlphaFoldDB" id="L0AUX1"/>
<dbReference type="GeneID" id="15807205"/>
<dbReference type="Pfam" id="PF08839">
    <property type="entry name" value="CDT1"/>
    <property type="match status" value="1"/>
</dbReference>
<reference evidence="4" key="1">
    <citation type="submission" date="2009-07" db="EMBL/GenBank/DDBJ databases">
        <authorList>
            <person name="Kappmeyer L."/>
            <person name="Thiagarajan M."/>
            <person name="Herndon D."/>
            <person name="Caler E."/>
            <person name="Galinsky K."/>
            <person name="Inman J."/>
            <person name="Schobel S."/>
            <person name="Amedeo P."/>
            <person name="Watkins K."/>
            <person name="Bradley B."/>
            <person name="Sosa J."/>
            <person name="Sarmiento M."/>
            <person name="Fedorova N."/>
            <person name="Brayton K."/>
            <person name="Lau A."/>
            <person name="Nene V."/>
            <person name="Djikeng A."/>
            <person name="Herndon D."/>
            <person name="Knowles D."/>
        </authorList>
    </citation>
    <scope>NUCLEOTIDE SEQUENCE</scope>
    <source>
        <strain evidence="4">WA</strain>
    </source>
</reference>
<dbReference type="EMBL" id="CP001669">
    <property type="protein sequence ID" value="AFZ79337.1"/>
    <property type="molecule type" value="Genomic_DNA"/>
</dbReference>
<dbReference type="VEuPathDB" id="PiroplasmaDB:BEWA_021850"/>
<dbReference type="Proteomes" id="UP000031512">
    <property type="component" value="Chromosome 1"/>
</dbReference>
<dbReference type="SMART" id="SM01075">
    <property type="entry name" value="CDT1"/>
    <property type="match status" value="1"/>
</dbReference>
<dbReference type="EMBL" id="CP001669">
    <property type="protein sequence ID" value="AFZ79340.1"/>
    <property type="molecule type" value="Genomic_DNA"/>
</dbReference>
<dbReference type="GeneID" id="15806175"/>
<dbReference type="RefSeq" id="XP_004829003.1">
    <property type="nucleotide sequence ID" value="XM_004828946.1"/>
</dbReference>
<gene>
    <name evidence="3" type="ORF">BEWA_021850</name>
    <name evidence="4" type="ORF">BEWA_021880</name>
</gene>
<dbReference type="SUPFAM" id="SSF46785">
    <property type="entry name" value="Winged helix' DNA-binding domain"/>
    <property type="match status" value="1"/>
</dbReference>
<dbReference type="KEGG" id="beq:BEWA_021880"/>
<evidence type="ECO:0000259" key="2">
    <source>
        <dbReference type="SMART" id="SM01075"/>
    </source>
</evidence>
<dbReference type="InterPro" id="IPR014939">
    <property type="entry name" value="CDT1_Gemini-bd-like"/>
</dbReference>
<evidence type="ECO:0000313" key="4">
    <source>
        <dbReference type="EMBL" id="AFZ79340.1"/>
    </source>
</evidence>
<feature type="domain" description="CDT1 Geminin-binding" evidence="2">
    <location>
        <begin position="310"/>
        <end position="459"/>
    </location>
</feature>
<dbReference type="InterPro" id="IPR036390">
    <property type="entry name" value="WH_DNA-bd_sf"/>
</dbReference>
<accession>L0AUX1</accession>
<name>L0AUX1_THEEQ</name>
<proteinExistence type="predicted"/>
<reference evidence="4 5" key="2">
    <citation type="journal article" date="2012" name="BMC Genomics">
        <title>Comparative genomic analysis and phylogenetic position of Theileria equi.</title>
        <authorList>
            <person name="Kappmeyer L.S."/>
            <person name="Thiagarajan M."/>
            <person name="Herndon D.R."/>
            <person name="Ramsay J.D."/>
            <person name="Caler E."/>
            <person name="Djikeng A."/>
            <person name="Gillespie J.J."/>
            <person name="Lau A.O."/>
            <person name="Roalson E.H."/>
            <person name="Silva J.C."/>
            <person name="Silva M.G."/>
            <person name="Suarez C.E."/>
            <person name="Ueti M.W."/>
            <person name="Nene V.M."/>
            <person name="Mealey R.H."/>
            <person name="Knowles D.P."/>
            <person name="Brayton K.A."/>
        </authorList>
    </citation>
    <scope>NUCLEOTIDE SEQUENCE [LARGE SCALE GENOMIC DNA]</scope>
    <source>
        <strain evidence="4 5">WA</strain>
    </source>
</reference>
<sequence length="671" mass="75802">MYDVSTPVCDTKLPDDVATDEYGKELSKINESIIQGGKSPKAICIEDLDCDNTVSGICEDGSKSPTSTSVQRLLRLRRDISSSTVPNLVSEFSLDESVELPTSSVLGGDSGYKFPSTFTPVKASKAIKIEPDNQASIQRDADGPCLNISDDETKNPILASSVRRVRNTPSDTADIRRSLKILGSSRCWTDRYTGDDSVGNCGLSDDDLYATQSPIRSLGSLIGTQSSASDFASMTPRSIDRNFTPLSTPRRSVGSTKRLLSREDSLRPKQPIHDTLDRFSDISILEICKLPTNPMVFVTLPKDIMANMKLDDNLEILYRHLKNMCTIIRRSSMRNGYPYFKIVQVLVQRVSRRMFNMDHLRQIAWAAPNLISIKWVTIGDSIRRDYVSEYNESRGDVVYDLHIRLLRPDGSNCANTEDYENLCFRFKTILYVWMAKWKMERDHLNDKTEISMPMVQLPEKPTNSAYSTPVRTPRLYMESPKPMLSKSSVRRLGLVDSLRTPVSSMRLFGNESIVNPDSAGSSSKRMRKMEIMSPVSTDLLDTPGMRRIKENAERLASIKVKSEVNQENDLKYWIDMRWFINILVAISIDDTNSSVMRLEFLVDFIVKYGSRKVTQEQVDRWTTTLSEIAPNLLSKKVSKFEDYSTILTINSSSSFAPALEYINRKINTLKS</sequence>
<evidence type="ECO:0000313" key="3">
    <source>
        <dbReference type="EMBL" id="AFZ79337.1"/>
    </source>
</evidence>